<feature type="region of interest" description="Disordered" evidence="2">
    <location>
        <begin position="77"/>
        <end position="110"/>
    </location>
</feature>
<feature type="non-terminal residue" evidence="4">
    <location>
        <position position="177"/>
    </location>
</feature>
<dbReference type="InterPro" id="IPR014030">
    <property type="entry name" value="Ketoacyl_synth_N"/>
</dbReference>
<organism evidence="4">
    <name type="scientific">Saccharopolyspora erythraea</name>
    <name type="common">Streptomyces erythraeus</name>
    <dbReference type="NCBI Taxonomy" id="1836"/>
    <lineage>
        <taxon>Bacteria</taxon>
        <taxon>Bacillati</taxon>
        <taxon>Actinomycetota</taxon>
        <taxon>Actinomycetes</taxon>
        <taxon>Pseudonocardiales</taxon>
        <taxon>Pseudonocardiaceae</taxon>
        <taxon>Saccharopolyspora</taxon>
    </lineage>
</organism>
<dbReference type="EMBL" id="AY678073">
    <property type="protein sequence ID" value="AAX39013.1"/>
    <property type="molecule type" value="Genomic_DNA"/>
</dbReference>
<dbReference type="SUPFAM" id="SSF53901">
    <property type="entry name" value="Thiolase-like"/>
    <property type="match status" value="1"/>
</dbReference>
<dbReference type="GO" id="GO:0004312">
    <property type="term" value="F:fatty acid synthase activity"/>
    <property type="evidence" value="ECO:0007669"/>
    <property type="project" value="TreeGrafter"/>
</dbReference>
<keyword evidence="1" id="KW-0808">Transferase</keyword>
<dbReference type="InterPro" id="IPR016039">
    <property type="entry name" value="Thiolase-like"/>
</dbReference>
<dbReference type="Pfam" id="PF00109">
    <property type="entry name" value="ketoacyl-synt"/>
    <property type="match status" value="1"/>
</dbReference>
<dbReference type="InterPro" id="IPR050091">
    <property type="entry name" value="PKS_NRPS_Biosynth_Enz"/>
</dbReference>
<feature type="non-terminal residue" evidence="4">
    <location>
        <position position="1"/>
    </location>
</feature>
<accession>Q49QV7</accession>
<dbReference type="Gene3D" id="3.40.47.10">
    <property type="match status" value="1"/>
</dbReference>
<feature type="compositionally biased region" description="Basic residues" evidence="2">
    <location>
        <begin position="86"/>
        <end position="97"/>
    </location>
</feature>
<evidence type="ECO:0000259" key="3">
    <source>
        <dbReference type="Pfam" id="PF00109"/>
    </source>
</evidence>
<evidence type="ECO:0000313" key="4">
    <source>
        <dbReference type="EMBL" id="AAX39013.1"/>
    </source>
</evidence>
<dbReference type="PANTHER" id="PTHR43775:SF51">
    <property type="entry name" value="INACTIVE PHENOLPHTHIOCEROL SYNTHESIS POLYKETIDE SYNTHASE TYPE I PKS1-RELATED"/>
    <property type="match status" value="1"/>
</dbReference>
<proteinExistence type="predicted"/>
<reference evidence="4" key="2">
    <citation type="journal article" date="2005" name="Appl. Microbiol. Biotechnol.">
        <title>A novel actinomycete strain de-replication approach based on the diversity of polyketide synthase and nonribosomal peptide synthetase biosynthetic pathways.</title>
        <authorList>
            <person name="Ayuso A."/>
            <person name="Clark D."/>
            <person name="Gonzalez I."/>
            <person name="Salazar O."/>
            <person name="Anderson A."/>
            <person name="Genilloud O."/>
        </authorList>
    </citation>
    <scope>NUCLEOTIDE SEQUENCE</scope>
    <source>
        <strain evidence="4">MA6655</strain>
    </source>
</reference>
<reference evidence="4" key="1">
    <citation type="submission" date="2004-07" db="EMBL/GenBank/DDBJ databases">
        <authorList>
            <person name="Anderson A.S."/>
            <person name="Clark D.J."/>
        </authorList>
    </citation>
    <scope>NUCLEOTIDE SEQUENCE</scope>
    <source>
        <strain evidence="4">MA6655</strain>
    </source>
</reference>
<evidence type="ECO:0000256" key="1">
    <source>
        <dbReference type="ARBA" id="ARBA00022679"/>
    </source>
</evidence>
<feature type="domain" description="Beta-ketoacyl synthase-like N-terminal" evidence="3">
    <location>
        <begin position="103"/>
        <end position="147"/>
    </location>
</feature>
<sequence length="177" mass="19152">GRHRPGHPVWFPNRDLRRRDGAGLRSALVRRGRQVRRIPAHRQLPERDLRPGRLHLRPGRARRHGGHRVLVVVGGVAPGRGGASPRRMRAGAGRRRHGDVEPGHLRGVRPPAGLVAGGRCKAFADGADGTGWAEGAGVLLLERLSDARRNGHEVLAVVRGSAVNQGQVRATGLNRAR</sequence>
<name>Q49QV7_SACER</name>
<dbReference type="GO" id="GO:0006633">
    <property type="term" value="P:fatty acid biosynthetic process"/>
    <property type="evidence" value="ECO:0007669"/>
    <property type="project" value="TreeGrafter"/>
</dbReference>
<protein>
    <submittedName>
        <fullName evidence="4">Polyketide synthase</fullName>
    </submittedName>
</protein>
<evidence type="ECO:0000256" key="2">
    <source>
        <dbReference type="SAM" id="MobiDB-lite"/>
    </source>
</evidence>
<dbReference type="PANTHER" id="PTHR43775">
    <property type="entry name" value="FATTY ACID SYNTHASE"/>
    <property type="match status" value="1"/>
</dbReference>
<dbReference type="AlphaFoldDB" id="Q49QV7"/>